<name>A0ABD0QC11_CIRMR</name>
<protein>
    <recommendedName>
        <fullName evidence="3">ubiquitinyl hydrolase 1</fullName>
        <ecNumber evidence="3">3.4.19.12</ecNumber>
    </recommendedName>
</protein>
<dbReference type="GO" id="GO:0004843">
    <property type="term" value="F:cysteine-type deubiquitinase activity"/>
    <property type="evidence" value="ECO:0007669"/>
    <property type="project" value="UniProtKB-EC"/>
</dbReference>
<accession>A0ABD0QC11</accession>
<sequence length="58" mass="6445">MAVAVPKLTSGGAVRIRIRCGELGTTKWKEGVFEIHERDNKINLVVKFNSGGTPRMFQ</sequence>
<evidence type="ECO:0000256" key="7">
    <source>
        <dbReference type="ARBA" id="ARBA00022807"/>
    </source>
</evidence>
<evidence type="ECO:0000256" key="4">
    <source>
        <dbReference type="ARBA" id="ARBA00022670"/>
    </source>
</evidence>
<dbReference type="Pfam" id="PF16674">
    <property type="entry name" value="UCH_N"/>
    <property type="match status" value="1"/>
</dbReference>
<keyword evidence="7" id="KW-0788">Thiol protease</keyword>
<dbReference type="AlphaFoldDB" id="A0ABD0QC11"/>
<evidence type="ECO:0000256" key="5">
    <source>
        <dbReference type="ARBA" id="ARBA00022786"/>
    </source>
</evidence>
<proteinExistence type="inferred from homology"/>
<comment type="caution">
    <text evidence="9">The sequence shown here is derived from an EMBL/GenBank/DDBJ whole genome shotgun (WGS) entry which is preliminary data.</text>
</comment>
<organism evidence="9 10">
    <name type="scientific">Cirrhinus mrigala</name>
    <name type="common">Mrigala</name>
    <dbReference type="NCBI Taxonomy" id="683832"/>
    <lineage>
        <taxon>Eukaryota</taxon>
        <taxon>Metazoa</taxon>
        <taxon>Chordata</taxon>
        <taxon>Craniata</taxon>
        <taxon>Vertebrata</taxon>
        <taxon>Euteleostomi</taxon>
        <taxon>Actinopterygii</taxon>
        <taxon>Neopterygii</taxon>
        <taxon>Teleostei</taxon>
        <taxon>Ostariophysi</taxon>
        <taxon>Cypriniformes</taxon>
        <taxon>Cyprinidae</taxon>
        <taxon>Labeoninae</taxon>
        <taxon>Labeonini</taxon>
        <taxon>Cirrhinus</taxon>
    </lineage>
</organism>
<keyword evidence="6" id="KW-0378">Hydrolase</keyword>
<dbReference type="InterPro" id="IPR032069">
    <property type="entry name" value="USP37-like_PH"/>
</dbReference>
<dbReference type="EC" id="3.4.19.12" evidence="3"/>
<evidence type="ECO:0000256" key="3">
    <source>
        <dbReference type="ARBA" id="ARBA00012759"/>
    </source>
</evidence>
<keyword evidence="4" id="KW-0645">Protease</keyword>
<evidence type="ECO:0000256" key="1">
    <source>
        <dbReference type="ARBA" id="ARBA00000707"/>
    </source>
</evidence>
<dbReference type="Gene3D" id="2.30.29.180">
    <property type="entry name" value="Ubiquitin carboxyl-terminal hydrolase 26/29/37, pleckstrin homology-like domain"/>
    <property type="match status" value="1"/>
</dbReference>
<evidence type="ECO:0000256" key="2">
    <source>
        <dbReference type="ARBA" id="ARBA00009085"/>
    </source>
</evidence>
<evidence type="ECO:0000259" key="8">
    <source>
        <dbReference type="Pfam" id="PF16674"/>
    </source>
</evidence>
<feature type="domain" description="Ubiquitin carboxyl-terminal hydrolase 37 pleckstrin homology-like" evidence="8">
    <location>
        <begin position="7"/>
        <end position="58"/>
    </location>
</feature>
<gene>
    <name evidence="9" type="ORF">M9458_019412</name>
</gene>
<comment type="similarity">
    <text evidence="2">Belongs to the peptidase C19 family.</text>
</comment>
<evidence type="ECO:0000313" key="10">
    <source>
        <dbReference type="Proteomes" id="UP001529510"/>
    </source>
</evidence>
<evidence type="ECO:0000313" key="9">
    <source>
        <dbReference type="EMBL" id="KAL0183716.1"/>
    </source>
</evidence>
<dbReference type="GO" id="GO:0006508">
    <property type="term" value="P:proteolysis"/>
    <property type="evidence" value="ECO:0007669"/>
    <property type="project" value="UniProtKB-KW"/>
</dbReference>
<dbReference type="Proteomes" id="UP001529510">
    <property type="component" value="Unassembled WGS sequence"/>
</dbReference>
<reference evidence="9 10" key="1">
    <citation type="submission" date="2024-05" db="EMBL/GenBank/DDBJ databases">
        <title>Genome sequencing and assembly of Indian major carp, Cirrhinus mrigala (Hamilton, 1822).</title>
        <authorList>
            <person name="Mohindra V."/>
            <person name="Chowdhury L.M."/>
            <person name="Lal K."/>
            <person name="Jena J.K."/>
        </authorList>
    </citation>
    <scope>NUCLEOTIDE SEQUENCE [LARGE SCALE GENOMIC DNA]</scope>
    <source>
        <strain evidence="9">CM1030</strain>
        <tissue evidence="9">Blood</tissue>
    </source>
</reference>
<dbReference type="InterPro" id="IPR038093">
    <property type="entry name" value="USP37-like_PH_sf"/>
</dbReference>
<evidence type="ECO:0000256" key="6">
    <source>
        <dbReference type="ARBA" id="ARBA00022801"/>
    </source>
</evidence>
<comment type="catalytic activity">
    <reaction evidence="1">
        <text>Thiol-dependent hydrolysis of ester, thioester, amide, peptide and isopeptide bonds formed by the C-terminal Gly of ubiquitin (a 76-residue protein attached to proteins as an intracellular targeting signal).</text>
        <dbReference type="EC" id="3.4.19.12"/>
    </reaction>
</comment>
<keyword evidence="10" id="KW-1185">Reference proteome</keyword>
<feature type="non-terminal residue" evidence="9">
    <location>
        <position position="58"/>
    </location>
</feature>
<keyword evidence="5" id="KW-0833">Ubl conjugation pathway</keyword>
<dbReference type="EMBL" id="JAMKFB020000009">
    <property type="protein sequence ID" value="KAL0183716.1"/>
    <property type="molecule type" value="Genomic_DNA"/>
</dbReference>